<dbReference type="CDD" id="cd06561">
    <property type="entry name" value="AlkD_like"/>
    <property type="match status" value="1"/>
</dbReference>
<organism evidence="1 2">
    <name type="scientific">Candidatus Alistipes intestinigallinarum</name>
    <dbReference type="NCBI Taxonomy" id="2838440"/>
    <lineage>
        <taxon>Bacteria</taxon>
        <taxon>Pseudomonadati</taxon>
        <taxon>Bacteroidota</taxon>
        <taxon>Bacteroidia</taxon>
        <taxon>Bacteroidales</taxon>
        <taxon>Rikenellaceae</taxon>
        <taxon>Alistipes</taxon>
    </lineage>
</organism>
<reference evidence="1" key="2">
    <citation type="submission" date="2021-04" db="EMBL/GenBank/DDBJ databases">
        <authorList>
            <person name="Gilroy R."/>
        </authorList>
    </citation>
    <scope>NUCLEOTIDE SEQUENCE</scope>
    <source>
        <strain evidence="1">5134</strain>
    </source>
</reference>
<dbReference type="InterPro" id="IPR014825">
    <property type="entry name" value="DNA_alkylation"/>
</dbReference>
<sequence>MNPLEKLPETLLGMADPAYRDFNARIIPGAGEMLGIRIPRLRELARQIARDDNWREFVARSDCRWFEERMLQGMVIGAVRCPIDEKLDLVARFVPRIDNWALCDCFCWRLRPAEREPMWRFIQPYFRSEAEYDVRFAVVMATANFIDEEHLEALLRHFEAFRHEAYYARMGVAWAVSVCFVKFPERMRRWLEKACPLDDWTFNKSIQKITESLRVGPDDKDFVRSLRRGTK</sequence>
<evidence type="ECO:0000313" key="1">
    <source>
        <dbReference type="EMBL" id="HIY68921.1"/>
    </source>
</evidence>
<dbReference type="SUPFAM" id="SSF48371">
    <property type="entry name" value="ARM repeat"/>
    <property type="match status" value="1"/>
</dbReference>
<reference evidence="1" key="1">
    <citation type="journal article" date="2021" name="PeerJ">
        <title>Extensive microbial diversity within the chicken gut microbiome revealed by metagenomics and culture.</title>
        <authorList>
            <person name="Gilroy R."/>
            <person name="Ravi A."/>
            <person name="Getino M."/>
            <person name="Pursley I."/>
            <person name="Horton D.L."/>
            <person name="Alikhan N.F."/>
            <person name="Baker D."/>
            <person name="Gharbi K."/>
            <person name="Hall N."/>
            <person name="Watson M."/>
            <person name="Adriaenssens E.M."/>
            <person name="Foster-Nyarko E."/>
            <person name="Jarju S."/>
            <person name="Secka A."/>
            <person name="Antonio M."/>
            <person name="Oren A."/>
            <person name="Chaudhuri R.R."/>
            <person name="La Ragione R."/>
            <person name="Hildebrand F."/>
            <person name="Pallen M.J."/>
        </authorList>
    </citation>
    <scope>NUCLEOTIDE SEQUENCE</scope>
    <source>
        <strain evidence="1">5134</strain>
    </source>
</reference>
<dbReference type="EMBL" id="DXDA01000050">
    <property type="protein sequence ID" value="HIY68921.1"/>
    <property type="molecule type" value="Genomic_DNA"/>
</dbReference>
<dbReference type="PANTHER" id="PTHR34070:SF1">
    <property type="entry name" value="DNA ALKYLATION REPAIR PROTEIN"/>
    <property type="match status" value="1"/>
</dbReference>
<dbReference type="InterPro" id="IPR016024">
    <property type="entry name" value="ARM-type_fold"/>
</dbReference>
<proteinExistence type="predicted"/>
<accession>A0A9D1Z3K4</accession>
<gene>
    <name evidence="1" type="ORF">H9828_05860</name>
</gene>
<dbReference type="Gene3D" id="1.25.10.90">
    <property type="match status" value="1"/>
</dbReference>
<dbReference type="AlphaFoldDB" id="A0A9D1Z3K4"/>
<dbReference type="Proteomes" id="UP000886844">
    <property type="component" value="Unassembled WGS sequence"/>
</dbReference>
<name>A0A9D1Z3K4_9BACT</name>
<evidence type="ECO:0000313" key="2">
    <source>
        <dbReference type="Proteomes" id="UP000886844"/>
    </source>
</evidence>
<protein>
    <submittedName>
        <fullName evidence="1">DNA alkylation repair protein</fullName>
    </submittedName>
</protein>
<dbReference type="PANTHER" id="PTHR34070">
    <property type="entry name" value="ARMADILLO-TYPE FOLD"/>
    <property type="match status" value="1"/>
</dbReference>
<comment type="caution">
    <text evidence="1">The sequence shown here is derived from an EMBL/GenBank/DDBJ whole genome shotgun (WGS) entry which is preliminary data.</text>
</comment>
<dbReference type="Pfam" id="PF08713">
    <property type="entry name" value="DNA_alkylation"/>
    <property type="match status" value="1"/>
</dbReference>